<dbReference type="InterPro" id="IPR043504">
    <property type="entry name" value="Peptidase_S1_PA_chymotrypsin"/>
</dbReference>
<feature type="signal peptide" evidence="1">
    <location>
        <begin position="1"/>
        <end position="20"/>
    </location>
</feature>
<dbReference type="Gene3D" id="2.40.10.10">
    <property type="entry name" value="Trypsin-like serine proteases"/>
    <property type="match status" value="1"/>
</dbReference>
<feature type="chain" id="PRO_5022673451" description="Trypsin-like peptidase domain-containing protein" evidence="1">
    <location>
        <begin position="21"/>
        <end position="133"/>
    </location>
</feature>
<reference evidence="2 3" key="1">
    <citation type="submission" date="2019-02" db="EMBL/GenBank/DDBJ databases">
        <title>Deep-cultivation of Planctomycetes and their phenomic and genomic characterization uncovers novel biology.</title>
        <authorList>
            <person name="Wiegand S."/>
            <person name="Jogler M."/>
            <person name="Boedeker C."/>
            <person name="Pinto D."/>
            <person name="Vollmers J."/>
            <person name="Rivas-Marin E."/>
            <person name="Kohn T."/>
            <person name="Peeters S.H."/>
            <person name="Heuer A."/>
            <person name="Rast P."/>
            <person name="Oberbeckmann S."/>
            <person name="Bunk B."/>
            <person name="Jeske O."/>
            <person name="Meyerdierks A."/>
            <person name="Storesund J.E."/>
            <person name="Kallscheuer N."/>
            <person name="Luecker S."/>
            <person name="Lage O.M."/>
            <person name="Pohl T."/>
            <person name="Merkel B.J."/>
            <person name="Hornburger P."/>
            <person name="Mueller R.-W."/>
            <person name="Bruemmer F."/>
            <person name="Labrenz M."/>
            <person name="Spormann A.M."/>
            <person name="Op Den Camp H."/>
            <person name="Overmann J."/>
            <person name="Amann R."/>
            <person name="Jetten M.S.M."/>
            <person name="Mascher T."/>
            <person name="Medema M.H."/>
            <person name="Devos D.P."/>
            <person name="Kaster A.-K."/>
            <person name="Ovreas L."/>
            <person name="Rohde M."/>
            <person name="Galperin M.Y."/>
            <person name="Jogler C."/>
        </authorList>
    </citation>
    <scope>NUCLEOTIDE SEQUENCE [LARGE SCALE GENOMIC DNA]</scope>
    <source>
        <strain evidence="2 3">Poly51</strain>
    </source>
</reference>
<evidence type="ECO:0000256" key="1">
    <source>
        <dbReference type="SAM" id="SignalP"/>
    </source>
</evidence>
<evidence type="ECO:0000313" key="2">
    <source>
        <dbReference type="EMBL" id="TWU58501.1"/>
    </source>
</evidence>
<dbReference type="AlphaFoldDB" id="A0A5C6FFX2"/>
<gene>
    <name evidence="2" type="ORF">Poly51_12800</name>
</gene>
<dbReference type="InterPro" id="IPR009003">
    <property type="entry name" value="Peptidase_S1_PA"/>
</dbReference>
<dbReference type="SUPFAM" id="SSF50494">
    <property type="entry name" value="Trypsin-like serine proteases"/>
    <property type="match status" value="1"/>
</dbReference>
<protein>
    <recommendedName>
        <fullName evidence="4">Trypsin-like peptidase domain-containing protein</fullName>
    </recommendedName>
</protein>
<comment type="caution">
    <text evidence="2">The sequence shown here is derived from an EMBL/GenBank/DDBJ whole genome shotgun (WGS) entry which is preliminary data.</text>
</comment>
<evidence type="ECO:0008006" key="4">
    <source>
        <dbReference type="Google" id="ProtNLM"/>
    </source>
</evidence>
<keyword evidence="3" id="KW-1185">Reference proteome</keyword>
<proteinExistence type="predicted"/>
<organism evidence="2 3">
    <name type="scientific">Rubripirellula tenax</name>
    <dbReference type="NCBI Taxonomy" id="2528015"/>
    <lineage>
        <taxon>Bacteria</taxon>
        <taxon>Pseudomonadati</taxon>
        <taxon>Planctomycetota</taxon>
        <taxon>Planctomycetia</taxon>
        <taxon>Pirellulales</taxon>
        <taxon>Pirellulaceae</taxon>
        <taxon>Rubripirellula</taxon>
    </lineage>
</organism>
<keyword evidence="1" id="KW-0732">Signal</keyword>
<accession>A0A5C6FFX2</accession>
<name>A0A5C6FFX2_9BACT</name>
<dbReference type="EMBL" id="SJPW01000002">
    <property type="protein sequence ID" value="TWU58501.1"/>
    <property type="molecule type" value="Genomic_DNA"/>
</dbReference>
<evidence type="ECO:0000313" key="3">
    <source>
        <dbReference type="Proteomes" id="UP000318288"/>
    </source>
</evidence>
<sequence precursor="true">MCRTITAVFVVVFTAAAAVADTVLPDSNTVKEIDSVLRVSCRIFAGNARGSGVIFDADEDSYRVLTNAHVVGRTGNRVSLEFEHSGYRSGPIPGRPKQRWNVRTSPATLQLIWRLSNFRDQLSLDQCPLCRLQ</sequence>
<dbReference type="Proteomes" id="UP000318288">
    <property type="component" value="Unassembled WGS sequence"/>
</dbReference>